<feature type="region of interest" description="Disordered" evidence="1">
    <location>
        <begin position="1"/>
        <end position="26"/>
    </location>
</feature>
<evidence type="ECO:0000259" key="2">
    <source>
        <dbReference type="Pfam" id="PF23859"/>
    </source>
</evidence>
<keyword evidence="4" id="KW-1185">Reference proteome</keyword>
<proteinExistence type="predicted"/>
<protein>
    <recommendedName>
        <fullName evidence="2">DeoxyPurine in DNA protein A domain-containing protein</fullName>
    </recommendedName>
</protein>
<reference evidence="4" key="1">
    <citation type="submission" date="2016-10" db="EMBL/GenBank/DDBJ databases">
        <authorList>
            <person name="Varghese N."/>
            <person name="Submissions S."/>
        </authorList>
    </citation>
    <scope>NUCLEOTIDE SEQUENCE [LARGE SCALE GENOMIC DNA]</scope>
    <source>
        <strain evidence="4">CGMCC 4.5579</strain>
    </source>
</reference>
<evidence type="ECO:0000313" key="4">
    <source>
        <dbReference type="Proteomes" id="UP000198727"/>
    </source>
</evidence>
<sequence>MRLNEDLFQGSTATRHHPSTDRKSDRLMWTRTAPMGFTGWSQRDTLTTGHGHCRDNRRQSTTEITTLVTVLASLGLRPHGFGVKTGGLTRYGPLLASAGSLAWSYRARRSPPLPGCTAPKNCADCPRYAAARWRRAVLAHLAAARDRGAQTALLVHHGHPAPEEAA</sequence>
<dbReference type="AlphaFoldDB" id="A0A1I6ADL8"/>
<dbReference type="Pfam" id="PF23859">
    <property type="entry name" value="DpdA"/>
    <property type="match status" value="1"/>
</dbReference>
<evidence type="ECO:0000313" key="3">
    <source>
        <dbReference type="EMBL" id="SFQ66798.1"/>
    </source>
</evidence>
<dbReference type="EMBL" id="FOWW01000012">
    <property type="protein sequence ID" value="SFQ66798.1"/>
    <property type="molecule type" value="Genomic_DNA"/>
</dbReference>
<feature type="domain" description="DeoxyPurine in DNA protein A" evidence="2">
    <location>
        <begin position="56"/>
        <end position="145"/>
    </location>
</feature>
<gene>
    <name evidence="3" type="ORF">SAMN05421810_11233</name>
</gene>
<dbReference type="InterPro" id="IPR055645">
    <property type="entry name" value="DpdA"/>
</dbReference>
<accession>A0A1I6ADL8</accession>
<evidence type="ECO:0000256" key="1">
    <source>
        <dbReference type="SAM" id="MobiDB-lite"/>
    </source>
</evidence>
<organism evidence="3 4">
    <name type="scientific">Amycolatopsis arida</name>
    <dbReference type="NCBI Taxonomy" id="587909"/>
    <lineage>
        <taxon>Bacteria</taxon>
        <taxon>Bacillati</taxon>
        <taxon>Actinomycetota</taxon>
        <taxon>Actinomycetes</taxon>
        <taxon>Pseudonocardiales</taxon>
        <taxon>Pseudonocardiaceae</taxon>
        <taxon>Amycolatopsis</taxon>
    </lineage>
</organism>
<dbReference type="Proteomes" id="UP000198727">
    <property type="component" value="Unassembled WGS sequence"/>
</dbReference>
<name>A0A1I6ADL8_9PSEU</name>